<dbReference type="EMBL" id="BPWL01000001">
    <property type="protein sequence ID" value="GJJ06285.1"/>
    <property type="molecule type" value="Genomic_DNA"/>
</dbReference>
<accession>A0AAV4ZX78</accession>
<reference evidence="2" key="1">
    <citation type="submission" date="2021-10" db="EMBL/GenBank/DDBJ databases">
        <title>De novo Genome Assembly of Clathrus columnatus (Basidiomycota, Fungi) Using Illumina and Nanopore Sequence Data.</title>
        <authorList>
            <person name="Ogiso-Tanaka E."/>
            <person name="Itagaki H."/>
            <person name="Hosoya T."/>
            <person name="Hosaka K."/>
        </authorList>
    </citation>
    <scope>NUCLEOTIDE SEQUENCE</scope>
    <source>
        <strain evidence="2">MO-923</strain>
    </source>
</reference>
<dbReference type="Proteomes" id="UP001050691">
    <property type="component" value="Unassembled WGS sequence"/>
</dbReference>
<dbReference type="InterPro" id="IPR001680">
    <property type="entry name" value="WD40_rpt"/>
</dbReference>
<gene>
    <name evidence="2" type="ORF">Clacol_000476</name>
</gene>
<dbReference type="InterPro" id="IPR015943">
    <property type="entry name" value="WD40/YVTN_repeat-like_dom_sf"/>
</dbReference>
<dbReference type="AlphaFoldDB" id="A0AAV4ZX78"/>
<dbReference type="InterPro" id="IPR036322">
    <property type="entry name" value="WD40_repeat_dom_sf"/>
</dbReference>
<proteinExistence type="predicted"/>
<evidence type="ECO:0000313" key="3">
    <source>
        <dbReference type="Proteomes" id="UP001050691"/>
    </source>
</evidence>
<dbReference type="Pfam" id="PF00400">
    <property type="entry name" value="WD40"/>
    <property type="match status" value="1"/>
</dbReference>
<evidence type="ECO:0008006" key="4">
    <source>
        <dbReference type="Google" id="ProtNLM"/>
    </source>
</evidence>
<protein>
    <recommendedName>
        <fullName evidence="4">WD40 repeat-like protein</fullName>
    </recommendedName>
</protein>
<feature type="region of interest" description="Disordered" evidence="1">
    <location>
        <begin position="50"/>
        <end position="73"/>
    </location>
</feature>
<dbReference type="Gene3D" id="2.130.10.10">
    <property type="entry name" value="YVTN repeat-like/Quinoprotein amine dehydrogenase"/>
    <property type="match status" value="2"/>
</dbReference>
<sequence>MDVDIQFTHWVINKKPKTKKQSKPKQVQVISLESDSDIEIIETIPSKRKALNSINRQPPSKKQETIEQESGDSDYENIHQGFEMEWEQSPSPVNVETAKDITADLEVAIQKLHLGRVQLRSDLELHKTRGKITHSNSYSVFKGTRGSYTRGPVSSLYHENRARTALLKHRDNEFRTCLKHLTSQRVFRMADACTWISQAGERILVSSGTPGGGESDTERNLYNEPNTLACLHNERESPEFLHSHFLRGSDPGGDGSPETKSYDVERACFDPNEPNVFVSTGRDGVLTVWNYTTMKIKNLYSDSSKLSYVPVKRWGRETYQGKGNFVHDIVFRGNKLNDRSLFSAPSQNGNLYIHSYTYDGDLSANFTSQTLSKHSSAQAGATLWGHHASSGELFTCMEVKRTSLSNIPHPVYDIHSGKTSYTLDKRSSGEEIALNPEGSMLSLFTQRVGVLDLNLYDVRRKNGRSIASIQNIPCKPTNKDDEPAITRAEWSPDGILLAAATNDHTVHVYDGRFLKSNAPVMEFVHDVQMQKSFSITFLKWTNESFREQNIGLVTGNSGDNRILLWDARCTNRGPKVLAELCSQVSIGCLGDPSKREKPLIIGGLDGWVHVYDTSGHVF</sequence>
<dbReference type="SMART" id="SM00320">
    <property type="entry name" value="WD40"/>
    <property type="match status" value="2"/>
</dbReference>
<comment type="caution">
    <text evidence="2">The sequence shown here is derived from an EMBL/GenBank/DDBJ whole genome shotgun (WGS) entry which is preliminary data.</text>
</comment>
<keyword evidence="3" id="KW-1185">Reference proteome</keyword>
<evidence type="ECO:0000256" key="1">
    <source>
        <dbReference type="SAM" id="MobiDB-lite"/>
    </source>
</evidence>
<evidence type="ECO:0000313" key="2">
    <source>
        <dbReference type="EMBL" id="GJJ06285.1"/>
    </source>
</evidence>
<organism evidence="2 3">
    <name type="scientific">Clathrus columnatus</name>
    <dbReference type="NCBI Taxonomy" id="1419009"/>
    <lineage>
        <taxon>Eukaryota</taxon>
        <taxon>Fungi</taxon>
        <taxon>Dikarya</taxon>
        <taxon>Basidiomycota</taxon>
        <taxon>Agaricomycotina</taxon>
        <taxon>Agaricomycetes</taxon>
        <taxon>Phallomycetidae</taxon>
        <taxon>Phallales</taxon>
        <taxon>Clathraceae</taxon>
        <taxon>Clathrus</taxon>
    </lineage>
</organism>
<dbReference type="SUPFAM" id="SSF50978">
    <property type="entry name" value="WD40 repeat-like"/>
    <property type="match status" value="1"/>
</dbReference>
<name>A0AAV4ZX78_9AGAM</name>